<dbReference type="AlphaFoldDB" id="A0A5Y4YNV4"/>
<comment type="caution">
    <text evidence="1">The sequence shown here is derived from an EMBL/GenBank/DDBJ whole genome shotgun (WGS) entry which is preliminary data.</text>
</comment>
<reference evidence="1" key="1">
    <citation type="submission" date="2019-07" db="EMBL/GenBank/DDBJ databases">
        <authorList>
            <consortium name="PulseNet: The National Subtyping Network for Foodborne Disease Surveillance"/>
            <person name="Tarr C.L."/>
            <person name="Trees E."/>
            <person name="Katz L.S."/>
            <person name="Carleton-Romer H.A."/>
            <person name="Stroika S."/>
            <person name="Kucerova Z."/>
            <person name="Roache K.F."/>
            <person name="Sabol A.L."/>
            <person name="Besser J."/>
            <person name="Gerner-Smidt P."/>
        </authorList>
    </citation>
    <scope>NUCLEOTIDE SEQUENCE</scope>
    <source>
        <strain evidence="1">PNUSAC010543</strain>
    </source>
</reference>
<name>A0A5Y4YNV4_CAMJU</name>
<feature type="non-terminal residue" evidence="1">
    <location>
        <position position="86"/>
    </location>
</feature>
<sequence length="86" mass="10224">MLFGFDDKREFIPQIYRYLNNQELMLTFLTQYNASVDSALKIPLLYAKNTKSLKMIFGNFLHNIMHVSFGKIQNINIKLNTYAFYF</sequence>
<proteinExistence type="predicted"/>
<gene>
    <name evidence="1" type="ORF">FQZ36_07450</name>
</gene>
<evidence type="ECO:0000313" key="1">
    <source>
        <dbReference type="EMBL" id="ECK2957841.1"/>
    </source>
</evidence>
<protein>
    <submittedName>
        <fullName evidence="1">Uncharacterized protein</fullName>
    </submittedName>
</protein>
<accession>A0A5Y4YNV4</accession>
<organism evidence="1">
    <name type="scientific">Campylobacter jejuni</name>
    <dbReference type="NCBI Taxonomy" id="197"/>
    <lineage>
        <taxon>Bacteria</taxon>
        <taxon>Pseudomonadati</taxon>
        <taxon>Campylobacterota</taxon>
        <taxon>Epsilonproteobacteria</taxon>
        <taxon>Campylobacterales</taxon>
        <taxon>Campylobacteraceae</taxon>
        <taxon>Campylobacter</taxon>
    </lineage>
</organism>
<dbReference type="EMBL" id="AAJBIA010000052">
    <property type="protein sequence ID" value="ECK2957841.1"/>
    <property type="molecule type" value="Genomic_DNA"/>
</dbReference>